<dbReference type="InterPro" id="IPR006566">
    <property type="entry name" value="FBD"/>
</dbReference>
<dbReference type="Pfam" id="PF08387">
    <property type="entry name" value="FBD"/>
    <property type="match status" value="1"/>
</dbReference>
<dbReference type="PANTHER" id="PTHR31900:SF32">
    <property type="entry name" value="F-BOX_RNI_FBD-LIKE DOMAIN PROTEIN"/>
    <property type="match status" value="1"/>
</dbReference>
<dbReference type="Pfam" id="PF24758">
    <property type="entry name" value="LRR_At5g56370"/>
    <property type="match status" value="1"/>
</dbReference>
<dbReference type="AlphaFoldDB" id="A0A6P3ZHE4"/>
<organism evidence="4 5">
    <name type="scientific">Ziziphus jujuba</name>
    <name type="common">Chinese jujube</name>
    <name type="synonym">Ziziphus sativa</name>
    <dbReference type="NCBI Taxonomy" id="326968"/>
    <lineage>
        <taxon>Eukaryota</taxon>
        <taxon>Viridiplantae</taxon>
        <taxon>Streptophyta</taxon>
        <taxon>Embryophyta</taxon>
        <taxon>Tracheophyta</taxon>
        <taxon>Spermatophyta</taxon>
        <taxon>Magnoliopsida</taxon>
        <taxon>eudicotyledons</taxon>
        <taxon>Gunneridae</taxon>
        <taxon>Pentapetalae</taxon>
        <taxon>rosids</taxon>
        <taxon>fabids</taxon>
        <taxon>Rosales</taxon>
        <taxon>Rhamnaceae</taxon>
        <taxon>Paliureae</taxon>
        <taxon>Ziziphus</taxon>
    </lineage>
</organism>
<dbReference type="InParanoid" id="A0A6P3ZHE4"/>
<dbReference type="Proteomes" id="UP001652623">
    <property type="component" value="Chromosome 11"/>
</dbReference>
<gene>
    <name evidence="5 6" type="primary">LOC107415276</name>
</gene>
<protein>
    <submittedName>
        <fullName evidence="5 6">F-box/LRR-repeat protein At5g02910</fullName>
    </submittedName>
</protein>
<dbReference type="InterPro" id="IPR001810">
    <property type="entry name" value="F-box_dom"/>
</dbReference>
<dbReference type="CDD" id="cd22160">
    <property type="entry name" value="F-box_AtFBL13-like"/>
    <property type="match status" value="1"/>
</dbReference>
<feature type="domain" description="FBD" evidence="2">
    <location>
        <begin position="464"/>
        <end position="503"/>
    </location>
</feature>
<keyword evidence="4" id="KW-1185">Reference proteome</keyword>
<dbReference type="InterPro" id="IPR053781">
    <property type="entry name" value="F-box_AtFBL13-like"/>
</dbReference>
<feature type="domain" description="F-box" evidence="1">
    <location>
        <begin position="59"/>
        <end position="94"/>
    </location>
</feature>
<dbReference type="InterPro" id="IPR036047">
    <property type="entry name" value="F-box-like_dom_sf"/>
</dbReference>
<dbReference type="InterPro" id="IPR050232">
    <property type="entry name" value="FBL13/AtMIF1-like"/>
</dbReference>
<dbReference type="PANTHER" id="PTHR31900">
    <property type="entry name" value="F-BOX/RNI SUPERFAMILY PROTEIN-RELATED"/>
    <property type="match status" value="1"/>
</dbReference>
<feature type="domain" description="F-box/LRR-repeat protein 15/At3g58940/PEG3-like LRR" evidence="3">
    <location>
        <begin position="155"/>
        <end position="279"/>
    </location>
</feature>
<dbReference type="Gene3D" id="3.80.10.10">
    <property type="entry name" value="Ribonuclease Inhibitor"/>
    <property type="match status" value="1"/>
</dbReference>
<accession>A0A6P3ZHE4</accession>
<dbReference type="KEGG" id="zju:107415276"/>
<dbReference type="InterPro" id="IPR055411">
    <property type="entry name" value="LRR_FXL15/At3g58940/PEG3-like"/>
</dbReference>
<name>A0A6P3ZHE4_ZIZJJ</name>
<evidence type="ECO:0000259" key="1">
    <source>
        <dbReference type="Pfam" id="PF00646"/>
    </source>
</evidence>
<dbReference type="FunCoup" id="A0A6P3ZHE4">
    <property type="interactions" value="1838"/>
</dbReference>
<proteinExistence type="predicted"/>
<dbReference type="RefSeq" id="XP_048320840.2">
    <property type="nucleotide sequence ID" value="XM_048464883.2"/>
</dbReference>
<dbReference type="InterPro" id="IPR032675">
    <property type="entry name" value="LRR_dom_sf"/>
</dbReference>
<dbReference type="RefSeq" id="XP_015879063.2">
    <property type="nucleotide sequence ID" value="XM_016023577.4"/>
</dbReference>
<evidence type="ECO:0000259" key="3">
    <source>
        <dbReference type="Pfam" id="PF24758"/>
    </source>
</evidence>
<evidence type="ECO:0000313" key="5">
    <source>
        <dbReference type="RefSeq" id="XP_015879063.2"/>
    </source>
</evidence>
<dbReference type="Pfam" id="PF00646">
    <property type="entry name" value="F-box"/>
    <property type="match status" value="1"/>
</dbReference>
<evidence type="ECO:0000313" key="4">
    <source>
        <dbReference type="Proteomes" id="UP001652623"/>
    </source>
</evidence>
<dbReference type="SUPFAM" id="SSF52047">
    <property type="entry name" value="RNI-like"/>
    <property type="match status" value="1"/>
</dbReference>
<dbReference type="SUPFAM" id="SSF81383">
    <property type="entry name" value="F-box domain"/>
    <property type="match status" value="1"/>
</dbReference>
<dbReference type="GeneID" id="107415276"/>
<evidence type="ECO:0000313" key="6">
    <source>
        <dbReference type="RefSeq" id="XP_048320840.2"/>
    </source>
</evidence>
<evidence type="ECO:0000259" key="2">
    <source>
        <dbReference type="Pfam" id="PF08387"/>
    </source>
</evidence>
<reference evidence="5 6" key="1">
    <citation type="submission" date="2025-05" db="UniProtKB">
        <authorList>
            <consortium name="RefSeq"/>
        </authorList>
    </citation>
    <scope>IDENTIFICATION</scope>
    <source>
        <tissue evidence="5 6">Seedling</tissue>
    </source>
</reference>
<sequence>MDKTGIHPVSEGSCFERPMITFKRRNKSNPNDVAEVEEIISSRESKNHRTNSVNEGDRLSALNDNVLLHLLSFLPTLDAIRTCVLSKRWSYLWTFVPALSYNLERTSCCKNVDEFVSFVEKTIILNKSSKMFKFLLNFQQHFGECYMVHLDSKVLDIWTRFATKANVEELCLALYEDDFGLRCTMDYNLHMNYSLPKHIFGCSSLTKLYLSHCNIVPHGVITWTLLKSLSIKNTKVSDDVMQKVLSGSPALEVLEIRRCAGINRLDITSASVRKLVIEDYWIWNKDDISFIYPSSEILEILAPNIKVLELLGHFGTKCQLVDVSSLVSAHIGFELNKRLVAVPDSTRAAKYYKESQNMLRELLSSVRFVKELTLGAWCFQIITKLLEVKYLHSPLPECESLMLKARIREWELQGMAKLLRNFPPLVKLTIDAATCKRTQDLLDHFGAEVKISWASIGKTFNSLLLHDLKTVKIVGSCLCNEKQSIALAEFLLKNANVLETMVFTVSKKDCFLKYEEFGYPRCVPARYTTEDVLTIAGKLLSFPRSSPHANISFSWSML</sequence>